<dbReference type="AlphaFoldDB" id="S4PT50"/>
<evidence type="ECO:0000313" key="1">
    <source>
        <dbReference type="EMBL" id="JAA79907.1"/>
    </source>
</evidence>
<accession>S4PT50</accession>
<sequence>MLTFQMERLRVITITNSNMWRPYLVLIPNRMIKIFVRSTENVRCIQLVFCVSNFNKLSTYIEKCISIIFTQSR</sequence>
<reference evidence="1" key="1">
    <citation type="journal article" date="2013" name="BMC Genomics">
        <title>Unscrambling butterfly oogenesis.</title>
        <authorList>
            <person name="Carter J.M."/>
            <person name="Baker S.C."/>
            <person name="Pink R."/>
            <person name="Carter D.R."/>
            <person name="Collins A."/>
            <person name="Tomlin J."/>
            <person name="Gibbs M."/>
            <person name="Breuker C.J."/>
        </authorList>
    </citation>
    <scope>NUCLEOTIDE SEQUENCE</scope>
    <source>
        <tissue evidence="1">Ovary</tissue>
    </source>
</reference>
<organism evidence="1">
    <name type="scientific">Pararge aegeria</name>
    <name type="common">speckled wood butterfly</name>
    <dbReference type="NCBI Taxonomy" id="116150"/>
    <lineage>
        <taxon>Eukaryota</taxon>
        <taxon>Metazoa</taxon>
        <taxon>Ecdysozoa</taxon>
        <taxon>Arthropoda</taxon>
        <taxon>Hexapoda</taxon>
        <taxon>Insecta</taxon>
        <taxon>Pterygota</taxon>
        <taxon>Neoptera</taxon>
        <taxon>Endopterygota</taxon>
        <taxon>Lepidoptera</taxon>
        <taxon>Glossata</taxon>
        <taxon>Ditrysia</taxon>
        <taxon>Papilionoidea</taxon>
        <taxon>Nymphalidae</taxon>
        <taxon>Satyrinae</taxon>
        <taxon>Satyrini</taxon>
        <taxon>Parargina</taxon>
        <taxon>Pararge</taxon>
    </lineage>
</organism>
<dbReference type="EMBL" id="GAIX01012653">
    <property type="protein sequence ID" value="JAA79907.1"/>
    <property type="molecule type" value="Transcribed_RNA"/>
</dbReference>
<protein>
    <submittedName>
        <fullName evidence="1">Uncharacterized protein</fullName>
    </submittedName>
</protein>
<name>S4PT50_9NEOP</name>
<reference evidence="1" key="2">
    <citation type="submission" date="2013-05" db="EMBL/GenBank/DDBJ databases">
        <authorList>
            <person name="Carter J.-M."/>
            <person name="Baker S.C."/>
            <person name="Pink R."/>
            <person name="Carter D.R.F."/>
            <person name="Collins A."/>
            <person name="Tomlin J."/>
            <person name="Gibbs M."/>
            <person name="Breuker C.J."/>
        </authorList>
    </citation>
    <scope>NUCLEOTIDE SEQUENCE</scope>
    <source>
        <tissue evidence="1">Ovary</tissue>
    </source>
</reference>
<proteinExistence type="predicted"/>